<protein>
    <submittedName>
        <fullName evidence="2">7644_t:CDS:1</fullName>
    </submittedName>
</protein>
<evidence type="ECO:0000256" key="1">
    <source>
        <dbReference type="SAM" id="MobiDB-lite"/>
    </source>
</evidence>
<proteinExistence type="predicted"/>
<organism evidence="2 3">
    <name type="scientific">Funneliformis mosseae</name>
    <name type="common">Endomycorrhizal fungus</name>
    <name type="synonym">Glomus mosseae</name>
    <dbReference type="NCBI Taxonomy" id="27381"/>
    <lineage>
        <taxon>Eukaryota</taxon>
        <taxon>Fungi</taxon>
        <taxon>Fungi incertae sedis</taxon>
        <taxon>Mucoromycota</taxon>
        <taxon>Glomeromycotina</taxon>
        <taxon>Glomeromycetes</taxon>
        <taxon>Glomerales</taxon>
        <taxon>Glomeraceae</taxon>
        <taxon>Funneliformis</taxon>
    </lineage>
</organism>
<evidence type="ECO:0000313" key="3">
    <source>
        <dbReference type="Proteomes" id="UP000789375"/>
    </source>
</evidence>
<dbReference type="EMBL" id="CAJVPP010019347">
    <property type="protein sequence ID" value="CAG8737752.1"/>
    <property type="molecule type" value="Genomic_DNA"/>
</dbReference>
<feature type="non-terminal residue" evidence="2">
    <location>
        <position position="1"/>
    </location>
</feature>
<name>A0A9N9IJV0_FUNMO</name>
<comment type="caution">
    <text evidence="2">The sequence shown here is derived from an EMBL/GenBank/DDBJ whole genome shotgun (WGS) entry which is preliminary data.</text>
</comment>
<evidence type="ECO:0000313" key="2">
    <source>
        <dbReference type="EMBL" id="CAG8737752.1"/>
    </source>
</evidence>
<feature type="compositionally biased region" description="Acidic residues" evidence="1">
    <location>
        <begin position="72"/>
        <end position="83"/>
    </location>
</feature>
<gene>
    <name evidence="2" type="ORF">FMOSSE_LOCUS15981</name>
</gene>
<keyword evidence="3" id="KW-1185">Reference proteome</keyword>
<dbReference type="Proteomes" id="UP000789375">
    <property type="component" value="Unassembled WGS sequence"/>
</dbReference>
<feature type="non-terminal residue" evidence="2">
    <location>
        <position position="83"/>
    </location>
</feature>
<feature type="region of interest" description="Disordered" evidence="1">
    <location>
        <begin position="63"/>
        <end position="83"/>
    </location>
</feature>
<dbReference type="AlphaFoldDB" id="A0A9N9IJV0"/>
<reference evidence="2" key="1">
    <citation type="submission" date="2021-06" db="EMBL/GenBank/DDBJ databases">
        <authorList>
            <person name="Kallberg Y."/>
            <person name="Tangrot J."/>
            <person name="Rosling A."/>
        </authorList>
    </citation>
    <scope>NUCLEOTIDE SEQUENCE</scope>
    <source>
        <strain evidence="2">87-6 pot B 2015</strain>
    </source>
</reference>
<sequence length="83" mass="9539">IRSDYTKMLSTAVSSVLRSVLENDDNTDKNNIYLDNILDLNASEFLEGLDEFIEDSDINLEEEANNDKINQEEIDEDWDPKLA</sequence>
<accession>A0A9N9IJV0</accession>